<gene>
    <name evidence="3" type="ORF">K8V15_03230</name>
</gene>
<keyword evidence="1 3" id="KW-0378">Hydrolase</keyword>
<dbReference type="InterPro" id="IPR029058">
    <property type="entry name" value="AB_hydrolase_fold"/>
</dbReference>
<evidence type="ECO:0000313" key="3">
    <source>
        <dbReference type="EMBL" id="HJE50984.1"/>
    </source>
</evidence>
<dbReference type="Proteomes" id="UP000712713">
    <property type="component" value="Unassembled WGS sequence"/>
</dbReference>
<proteinExistence type="predicted"/>
<dbReference type="PANTHER" id="PTHR46118">
    <property type="entry name" value="PROTEIN ABHD11"/>
    <property type="match status" value="1"/>
</dbReference>
<reference evidence="3" key="1">
    <citation type="journal article" date="2021" name="PeerJ">
        <title>Extensive microbial diversity within the chicken gut microbiome revealed by metagenomics and culture.</title>
        <authorList>
            <person name="Gilroy R."/>
            <person name="Ravi A."/>
            <person name="Getino M."/>
            <person name="Pursley I."/>
            <person name="Horton D.L."/>
            <person name="Alikhan N.F."/>
            <person name="Baker D."/>
            <person name="Gharbi K."/>
            <person name="Hall N."/>
            <person name="Watson M."/>
            <person name="Adriaenssens E.M."/>
            <person name="Foster-Nyarko E."/>
            <person name="Jarju S."/>
            <person name="Secka A."/>
            <person name="Antonio M."/>
            <person name="Oren A."/>
            <person name="Chaudhuri R.R."/>
            <person name="La Ragione R."/>
            <person name="Hildebrand F."/>
            <person name="Pallen M.J."/>
        </authorList>
    </citation>
    <scope>NUCLEOTIDE SEQUENCE</scope>
    <source>
        <strain evidence="3">ChiGjej3B3-7470</strain>
    </source>
</reference>
<name>A0A921EMM0_9ACTN</name>
<dbReference type="SUPFAM" id="SSF53474">
    <property type="entry name" value="alpha/beta-Hydrolases"/>
    <property type="match status" value="1"/>
</dbReference>
<evidence type="ECO:0000259" key="2">
    <source>
        <dbReference type="Pfam" id="PF00561"/>
    </source>
</evidence>
<dbReference type="PANTHER" id="PTHR46118:SF4">
    <property type="entry name" value="PROTEIN ABHD11"/>
    <property type="match status" value="1"/>
</dbReference>
<protein>
    <submittedName>
        <fullName evidence="3">Alpha/beta fold hydrolase</fullName>
    </submittedName>
</protein>
<sequence>MKLHSLTVGSGPIHAVFLHGLFGQGKNWGSIASALANVATCHLVDLPNHGRSPWTESFSLDGQADEVIEWLEETFDEPVALIGHSLGGKIAMRIALRQPSLVDRLMIVDISPARNVAAANFVNLVAALRTLNLDEVSSRTFADKELAELIPDVVVRRFLLQNLRLAGEHWFWLANLDLLGDSLHKIGGWDPIDGTYDGPVLWVNGGRSPYVQPEHLAPMRELFPRVLQVTLKRAGHWVHADDPEAFTAVADRFLATTQE</sequence>
<feature type="domain" description="AB hydrolase-1" evidence="2">
    <location>
        <begin position="16"/>
        <end position="243"/>
    </location>
</feature>
<comment type="caution">
    <text evidence="3">The sequence shown here is derived from an EMBL/GenBank/DDBJ whole genome shotgun (WGS) entry which is preliminary data.</text>
</comment>
<organism evidence="3 4">
    <name type="scientific">Tessaracoccus flavescens</name>
    <dbReference type="NCBI Taxonomy" id="399497"/>
    <lineage>
        <taxon>Bacteria</taxon>
        <taxon>Bacillati</taxon>
        <taxon>Actinomycetota</taxon>
        <taxon>Actinomycetes</taxon>
        <taxon>Propionibacteriales</taxon>
        <taxon>Propionibacteriaceae</taxon>
        <taxon>Tessaracoccus</taxon>
    </lineage>
</organism>
<dbReference type="InterPro" id="IPR000073">
    <property type="entry name" value="AB_hydrolase_1"/>
</dbReference>
<dbReference type="Gene3D" id="3.40.50.1820">
    <property type="entry name" value="alpha/beta hydrolase"/>
    <property type="match status" value="1"/>
</dbReference>
<dbReference type="EMBL" id="DYZF01000075">
    <property type="protein sequence ID" value="HJE50984.1"/>
    <property type="molecule type" value="Genomic_DNA"/>
</dbReference>
<reference evidence="3" key="2">
    <citation type="submission" date="2021-09" db="EMBL/GenBank/DDBJ databases">
        <authorList>
            <person name="Gilroy R."/>
        </authorList>
    </citation>
    <scope>NUCLEOTIDE SEQUENCE</scope>
    <source>
        <strain evidence="3">ChiGjej3B3-7470</strain>
    </source>
</reference>
<dbReference type="AlphaFoldDB" id="A0A921EMM0"/>
<accession>A0A921EMM0</accession>
<evidence type="ECO:0000256" key="1">
    <source>
        <dbReference type="ARBA" id="ARBA00022801"/>
    </source>
</evidence>
<dbReference type="GO" id="GO:0016787">
    <property type="term" value="F:hydrolase activity"/>
    <property type="evidence" value="ECO:0007669"/>
    <property type="project" value="UniProtKB-KW"/>
</dbReference>
<evidence type="ECO:0000313" key="4">
    <source>
        <dbReference type="Proteomes" id="UP000712713"/>
    </source>
</evidence>
<dbReference type="Pfam" id="PF00561">
    <property type="entry name" value="Abhydrolase_1"/>
    <property type="match status" value="1"/>
</dbReference>